<dbReference type="RefSeq" id="WP_184253273.1">
    <property type="nucleotide sequence ID" value="NZ_JACHIO010000003.1"/>
</dbReference>
<dbReference type="NCBIfam" id="TIGR03435">
    <property type="entry name" value="Soli_TIGR03435"/>
    <property type="match status" value="1"/>
</dbReference>
<keyword evidence="1" id="KW-0732">Signal</keyword>
<accession>A0A7W7ZN72</accession>
<organism evidence="2 3">
    <name type="scientific">Granulicella mallensis</name>
    <dbReference type="NCBI Taxonomy" id="940614"/>
    <lineage>
        <taxon>Bacteria</taxon>
        <taxon>Pseudomonadati</taxon>
        <taxon>Acidobacteriota</taxon>
        <taxon>Terriglobia</taxon>
        <taxon>Terriglobales</taxon>
        <taxon>Acidobacteriaceae</taxon>
        <taxon>Granulicella</taxon>
    </lineage>
</organism>
<name>A0A7W7ZN72_9BACT</name>
<feature type="chain" id="PRO_5030635977" evidence="1">
    <location>
        <begin position="29"/>
        <end position="264"/>
    </location>
</feature>
<dbReference type="Pfam" id="PF12543">
    <property type="entry name" value="DUF3738"/>
    <property type="match status" value="1"/>
</dbReference>
<evidence type="ECO:0000313" key="3">
    <source>
        <dbReference type="Proteomes" id="UP000584867"/>
    </source>
</evidence>
<dbReference type="Proteomes" id="UP000584867">
    <property type="component" value="Unassembled WGS sequence"/>
</dbReference>
<dbReference type="InterPro" id="IPR017801">
    <property type="entry name" value="DUF3738"/>
</dbReference>
<comment type="caution">
    <text evidence="2">The sequence shown here is derived from an EMBL/GenBank/DDBJ whole genome shotgun (WGS) entry which is preliminary data.</text>
</comment>
<proteinExistence type="predicted"/>
<reference evidence="2 3" key="1">
    <citation type="submission" date="2020-08" db="EMBL/GenBank/DDBJ databases">
        <title>Genomic Encyclopedia of Type Strains, Phase IV (KMG-V): Genome sequencing to study the core and pangenomes of soil and plant-associated prokaryotes.</title>
        <authorList>
            <person name="Whitman W."/>
        </authorList>
    </citation>
    <scope>NUCLEOTIDE SEQUENCE [LARGE SCALE GENOMIC DNA]</scope>
    <source>
        <strain evidence="2 3">X5P3</strain>
    </source>
</reference>
<evidence type="ECO:0000313" key="2">
    <source>
        <dbReference type="EMBL" id="MBB5062684.1"/>
    </source>
</evidence>
<protein>
    <submittedName>
        <fullName evidence="2">Uncharacterized protein (TIGR03435 family)</fullName>
    </submittedName>
</protein>
<feature type="signal peptide" evidence="1">
    <location>
        <begin position="1"/>
        <end position="28"/>
    </location>
</feature>
<dbReference type="EMBL" id="JACHIO010000003">
    <property type="protein sequence ID" value="MBB5062684.1"/>
    <property type="molecule type" value="Genomic_DNA"/>
</dbReference>
<gene>
    <name evidence="2" type="ORF">HDF15_001014</name>
</gene>
<sequence>MRFLCVLQLSLRCFAISFIGFGSRVVHAQQPALAPESGFEVVSIKPTHFTPGCYSMFPSGSPHYVATCITLRELIARAWKVHPDNIQGGSSQALATAYTVSAVTPNGTLWNPENVRPMLRQMLEERFHVSVHSGTKQISGYVLVVAKGGLKLQASKSEINPQAHSAGQPFSNSIRPGYIRGRNIDLNGIAALLSSVEQNTVVDETGIAGTFDIDLHFAKDGDTESSWPSFPIALEEQLGLQLKAQKVTVNTLVVDHTDNEPTPD</sequence>
<evidence type="ECO:0000256" key="1">
    <source>
        <dbReference type="SAM" id="SignalP"/>
    </source>
</evidence>
<dbReference type="AlphaFoldDB" id="A0A7W7ZN72"/>